<evidence type="ECO:0000313" key="1">
    <source>
        <dbReference type="EMBL" id="KAK5972779.1"/>
    </source>
</evidence>
<name>A0AAN8IFL3_TRICO</name>
<evidence type="ECO:0000313" key="2">
    <source>
        <dbReference type="Proteomes" id="UP001331761"/>
    </source>
</evidence>
<dbReference type="InterPro" id="IPR006150">
    <property type="entry name" value="Cys_repeat_1"/>
</dbReference>
<keyword evidence="2" id="KW-1185">Reference proteome</keyword>
<evidence type="ECO:0008006" key="3">
    <source>
        <dbReference type="Google" id="ProtNLM"/>
    </source>
</evidence>
<dbReference type="EMBL" id="WIXE01016314">
    <property type="protein sequence ID" value="KAK5972779.1"/>
    <property type="molecule type" value="Genomic_DNA"/>
</dbReference>
<accession>A0AAN8IFL3</accession>
<reference evidence="1 2" key="1">
    <citation type="submission" date="2019-10" db="EMBL/GenBank/DDBJ databases">
        <title>Assembly and Annotation for the nematode Trichostrongylus colubriformis.</title>
        <authorList>
            <person name="Martin J."/>
        </authorList>
    </citation>
    <scope>NUCLEOTIDE SEQUENCE [LARGE SCALE GENOMIC DNA]</scope>
    <source>
        <strain evidence="1">G859</strain>
        <tissue evidence="1">Whole worm</tissue>
    </source>
</reference>
<dbReference type="AlphaFoldDB" id="A0AAN8IFL3"/>
<comment type="caution">
    <text evidence="1">The sequence shown here is derived from an EMBL/GenBank/DDBJ whole genome shotgun (WGS) entry which is preliminary data.</text>
</comment>
<dbReference type="SMART" id="SM00289">
    <property type="entry name" value="WR1"/>
    <property type="match status" value="1"/>
</dbReference>
<organism evidence="1 2">
    <name type="scientific">Trichostrongylus colubriformis</name>
    <name type="common">Black scour worm</name>
    <dbReference type="NCBI Taxonomy" id="6319"/>
    <lineage>
        <taxon>Eukaryota</taxon>
        <taxon>Metazoa</taxon>
        <taxon>Ecdysozoa</taxon>
        <taxon>Nematoda</taxon>
        <taxon>Chromadorea</taxon>
        <taxon>Rhabditida</taxon>
        <taxon>Rhabditina</taxon>
        <taxon>Rhabditomorpha</taxon>
        <taxon>Strongyloidea</taxon>
        <taxon>Trichostrongylidae</taxon>
        <taxon>Trichostrongylus</taxon>
    </lineage>
</organism>
<dbReference type="Proteomes" id="UP001331761">
    <property type="component" value="Unassembled WGS sequence"/>
</dbReference>
<protein>
    <recommendedName>
        <fullName evidence="3">CC domain-containing protein</fullName>
    </recommendedName>
</protein>
<sequence>MPCSQAGYTCQFSTNLTQYICCGSDPTSITCADGRKAFEQIAGETYSCRPGQIPSSCPYGYECAASTSPGVSVCCATNVDPSIPPTPPSNVHCPAGWDPYRDDVDYRERSCSGPQDDTFVANLI</sequence>
<gene>
    <name evidence="1" type="ORF">GCK32_014623</name>
</gene>
<dbReference type="Pfam" id="PF14625">
    <property type="entry name" value="Lustrin_cystein"/>
    <property type="match status" value="1"/>
</dbReference>
<dbReference type="InterPro" id="IPR028150">
    <property type="entry name" value="Lustrin_cystein"/>
</dbReference>
<proteinExistence type="predicted"/>